<dbReference type="Pfam" id="PF13487">
    <property type="entry name" value="HD_5"/>
    <property type="match status" value="1"/>
</dbReference>
<keyword evidence="3" id="KW-1185">Reference proteome</keyword>
<dbReference type="SUPFAM" id="SSF109604">
    <property type="entry name" value="HD-domain/PDEase-like"/>
    <property type="match status" value="1"/>
</dbReference>
<dbReference type="PANTHER" id="PTHR43155">
    <property type="entry name" value="CYCLIC DI-GMP PHOSPHODIESTERASE PA4108-RELATED"/>
    <property type="match status" value="1"/>
</dbReference>
<evidence type="ECO:0000259" key="1">
    <source>
        <dbReference type="PROSITE" id="PS51832"/>
    </source>
</evidence>
<organism evidence="2 3">
    <name type="scientific">Paenibacillus endophyticus</name>
    <dbReference type="NCBI Taxonomy" id="1294268"/>
    <lineage>
        <taxon>Bacteria</taxon>
        <taxon>Bacillati</taxon>
        <taxon>Bacillota</taxon>
        <taxon>Bacilli</taxon>
        <taxon>Bacillales</taxon>
        <taxon>Paenibacillaceae</taxon>
        <taxon>Paenibacillus</taxon>
    </lineage>
</organism>
<gene>
    <name evidence="2" type="ORF">FHS16_004932</name>
</gene>
<dbReference type="SMART" id="SM00471">
    <property type="entry name" value="HDc"/>
    <property type="match status" value="1"/>
</dbReference>
<dbReference type="RefSeq" id="WP_183568991.1">
    <property type="nucleotide sequence ID" value="NZ_CBCSLB010000019.1"/>
</dbReference>
<dbReference type="CDD" id="cd00077">
    <property type="entry name" value="HDc"/>
    <property type="match status" value="1"/>
</dbReference>
<evidence type="ECO:0000313" key="2">
    <source>
        <dbReference type="EMBL" id="MBB3154850.1"/>
    </source>
</evidence>
<dbReference type="EMBL" id="JACHXW010000019">
    <property type="protein sequence ID" value="MBB3154850.1"/>
    <property type="molecule type" value="Genomic_DNA"/>
</dbReference>
<dbReference type="Proteomes" id="UP000518605">
    <property type="component" value="Unassembled WGS sequence"/>
</dbReference>
<evidence type="ECO:0000313" key="3">
    <source>
        <dbReference type="Proteomes" id="UP000518605"/>
    </source>
</evidence>
<reference evidence="2 3" key="1">
    <citation type="submission" date="2020-08" db="EMBL/GenBank/DDBJ databases">
        <title>Genomic Encyclopedia of Type Strains, Phase III (KMG-III): the genomes of soil and plant-associated and newly described type strains.</title>
        <authorList>
            <person name="Whitman W."/>
        </authorList>
    </citation>
    <scope>NUCLEOTIDE SEQUENCE [LARGE SCALE GENOMIC DNA]</scope>
    <source>
        <strain evidence="2 3">CECT 8234</strain>
    </source>
</reference>
<dbReference type="AlphaFoldDB" id="A0A7W5CBY0"/>
<feature type="domain" description="HD-GYP" evidence="1">
    <location>
        <begin position="100"/>
        <end position="296"/>
    </location>
</feature>
<proteinExistence type="predicted"/>
<dbReference type="InterPro" id="IPR003607">
    <property type="entry name" value="HD/PDEase_dom"/>
</dbReference>
<dbReference type="Gene3D" id="1.10.3210.10">
    <property type="entry name" value="Hypothetical protein af1432"/>
    <property type="match status" value="1"/>
</dbReference>
<dbReference type="PANTHER" id="PTHR43155:SF2">
    <property type="entry name" value="CYCLIC DI-GMP PHOSPHODIESTERASE PA4108"/>
    <property type="match status" value="1"/>
</dbReference>
<comment type="caution">
    <text evidence="2">The sequence shown here is derived from an EMBL/GenBank/DDBJ whole genome shotgun (WGS) entry which is preliminary data.</text>
</comment>
<sequence>MEQLIGKIMKQDILNAYGVTIVPANAILTRESLQLMVNHRIDLDSIVIAEHNKPILETTMQIGELVQQTVSVSKELFESILVSRKVPLMEIRNEVLPAILQLSKNPDIFELFEAVKAKDDYVYQHNVGVGVISTLIGRWLNLDDSELSILSLAATLHDVGKVKLPLEVLNKPGKLNEVEFQLIKKHTIYGYELLKGTTGLSLRIARVALQHHEREDGNGYPLGLKKENIDLFSSIVSVADIFHAMSSKRPYHEPLSFHEIVSQMSKGKFGALNPQIISVFIENMMKRLVGRQVMLTDGRAGEVVYLNPHNIETPLIKLADYFLDLSQEREIHIKSVIA</sequence>
<protein>
    <submittedName>
        <fullName evidence="2">HD-GYP domain-containing protein (C-di-GMP phosphodiesterase class II)</fullName>
    </submittedName>
</protein>
<dbReference type="PROSITE" id="PS51832">
    <property type="entry name" value="HD_GYP"/>
    <property type="match status" value="1"/>
</dbReference>
<dbReference type="InterPro" id="IPR037522">
    <property type="entry name" value="HD_GYP_dom"/>
</dbReference>
<name>A0A7W5CBY0_9BACL</name>
<accession>A0A7W5CBY0</accession>